<dbReference type="AlphaFoldDB" id="A0A934V0Y0"/>
<keyword evidence="4" id="KW-0456">Lyase</keyword>
<dbReference type="PROSITE" id="PS51891">
    <property type="entry name" value="CENP_V_GFA"/>
    <property type="match status" value="1"/>
</dbReference>
<dbReference type="RefSeq" id="WP_027288765.1">
    <property type="nucleotide sequence ID" value="NZ_NRRE01000026.1"/>
</dbReference>
<dbReference type="SUPFAM" id="SSF51316">
    <property type="entry name" value="Mss4-like"/>
    <property type="match status" value="1"/>
</dbReference>
<sequence>MRVRTGGCLCGAVRYQIEGPMRPVIACHCRECRNHSGHYLAASQAVRSNVEIVGIDAVTWYRTSALGERGFCSRCGSPLFLDWDNSDRLSIVAGSLDQPSGLALIGHIYTSEQGDYYEIADGLPQREKGCDGDPTTDLSGSPEWEA</sequence>
<evidence type="ECO:0000256" key="4">
    <source>
        <dbReference type="ARBA" id="ARBA00023239"/>
    </source>
</evidence>
<feature type="region of interest" description="Disordered" evidence="5">
    <location>
        <begin position="124"/>
        <end position="146"/>
    </location>
</feature>
<reference evidence="7" key="2">
    <citation type="journal article" date="2020" name="Microorganisms">
        <title>Osmotic Adaptation and Compatible Solute Biosynthesis of Phototrophic Bacteria as Revealed from Genome Analyses.</title>
        <authorList>
            <person name="Imhoff J.F."/>
            <person name="Rahn T."/>
            <person name="Kunzel S."/>
            <person name="Keller A."/>
            <person name="Neulinger S.C."/>
        </authorList>
    </citation>
    <scope>NUCLEOTIDE SEQUENCE</scope>
    <source>
        <strain evidence="7">DSM 9154</strain>
    </source>
</reference>
<comment type="similarity">
    <text evidence="1">Belongs to the Gfa family.</text>
</comment>
<name>A0A934V0Y0_9PROT</name>
<keyword evidence="3" id="KW-0862">Zinc</keyword>
<evidence type="ECO:0000256" key="5">
    <source>
        <dbReference type="SAM" id="MobiDB-lite"/>
    </source>
</evidence>
<gene>
    <name evidence="7" type="ORF">CKO21_12685</name>
</gene>
<evidence type="ECO:0000256" key="3">
    <source>
        <dbReference type="ARBA" id="ARBA00022833"/>
    </source>
</evidence>
<protein>
    <recommendedName>
        <fullName evidence="6">CENP-V/GFA domain-containing protein</fullName>
    </recommendedName>
</protein>
<dbReference type="PANTHER" id="PTHR33337:SF40">
    <property type="entry name" value="CENP-V_GFA DOMAIN-CONTAINING PROTEIN-RELATED"/>
    <property type="match status" value="1"/>
</dbReference>
<dbReference type="Pfam" id="PF04828">
    <property type="entry name" value="GFA"/>
    <property type="match status" value="1"/>
</dbReference>
<keyword evidence="2" id="KW-0479">Metal-binding</keyword>
<dbReference type="Gene3D" id="3.90.1590.10">
    <property type="entry name" value="glutathione-dependent formaldehyde- activating enzyme (gfa)"/>
    <property type="match status" value="1"/>
</dbReference>
<feature type="domain" description="CENP-V/GFA" evidence="6">
    <location>
        <begin position="4"/>
        <end position="118"/>
    </location>
</feature>
<proteinExistence type="inferred from homology"/>
<organism evidence="7 8">
    <name type="scientific">Rhodovibrio salinarum</name>
    <dbReference type="NCBI Taxonomy" id="1087"/>
    <lineage>
        <taxon>Bacteria</taxon>
        <taxon>Pseudomonadati</taxon>
        <taxon>Pseudomonadota</taxon>
        <taxon>Alphaproteobacteria</taxon>
        <taxon>Rhodospirillales</taxon>
        <taxon>Rhodovibrionaceae</taxon>
        <taxon>Rhodovibrio</taxon>
    </lineage>
</organism>
<dbReference type="GO" id="GO:0046872">
    <property type="term" value="F:metal ion binding"/>
    <property type="evidence" value="ECO:0007669"/>
    <property type="project" value="UniProtKB-KW"/>
</dbReference>
<dbReference type="EMBL" id="NRRE01000026">
    <property type="protein sequence ID" value="MBK1698096.1"/>
    <property type="molecule type" value="Genomic_DNA"/>
</dbReference>
<accession>A0A934V0Y0</accession>
<dbReference type="PANTHER" id="PTHR33337">
    <property type="entry name" value="GFA DOMAIN-CONTAINING PROTEIN"/>
    <property type="match status" value="1"/>
</dbReference>
<evidence type="ECO:0000256" key="2">
    <source>
        <dbReference type="ARBA" id="ARBA00022723"/>
    </source>
</evidence>
<evidence type="ECO:0000256" key="1">
    <source>
        <dbReference type="ARBA" id="ARBA00005495"/>
    </source>
</evidence>
<evidence type="ECO:0000259" key="6">
    <source>
        <dbReference type="PROSITE" id="PS51891"/>
    </source>
</evidence>
<dbReference type="Proteomes" id="UP000778970">
    <property type="component" value="Unassembled WGS sequence"/>
</dbReference>
<evidence type="ECO:0000313" key="8">
    <source>
        <dbReference type="Proteomes" id="UP000778970"/>
    </source>
</evidence>
<dbReference type="InterPro" id="IPR011057">
    <property type="entry name" value="Mss4-like_sf"/>
</dbReference>
<dbReference type="InterPro" id="IPR006913">
    <property type="entry name" value="CENP-V/GFA"/>
</dbReference>
<evidence type="ECO:0000313" key="7">
    <source>
        <dbReference type="EMBL" id="MBK1698096.1"/>
    </source>
</evidence>
<keyword evidence="8" id="KW-1185">Reference proteome</keyword>
<reference evidence="7" key="1">
    <citation type="submission" date="2017-08" db="EMBL/GenBank/DDBJ databases">
        <authorList>
            <person name="Imhoff J.F."/>
            <person name="Rahn T."/>
            <person name="Kuenzel S."/>
            <person name="Neulinger S.C."/>
        </authorList>
    </citation>
    <scope>NUCLEOTIDE SEQUENCE</scope>
    <source>
        <strain evidence="7">DSM 9154</strain>
    </source>
</reference>
<comment type="caution">
    <text evidence="7">The sequence shown here is derived from an EMBL/GenBank/DDBJ whole genome shotgun (WGS) entry which is preliminary data.</text>
</comment>
<dbReference type="GO" id="GO:0016846">
    <property type="term" value="F:carbon-sulfur lyase activity"/>
    <property type="evidence" value="ECO:0007669"/>
    <property type="project" value="InterPro"/>
</dbReference>